<protein>
    <submittedName>
        <fullName evidence="4">Uncharacterized protein MANES_16G025200</fullName>
    </submittedName>
</protein>
<dbReference type="Gene3D" id="1.25.10.10">
    <property type="entry name" value="Leucine-rich Repeat Variant"/>
    <property type="match status" value="2"/>
</dbReference>
<dbReference type="FunFam" id="1.25.10.10:FF:000519">
    <property type="entry name" value="WAPL (Wings apart-like protein regulation of heterochromatin) protein"/>
    <property type="match status" value="1"/>
</dbReference>
<proteinExistence type="inferred from homology"/>
<reference evidence="4" key="1">
    <citation type="submission" date="2018-02" db="EMBL/GenBank/DDBJ databases">
        <title>Rhizophora mucronata_Transcriptome.</title>
        <authorList>
            <person name="Meera S.P."/>
            <person name="Sreeshan A."/>
            <person name="Augustine A."/>
        </authorList>
    </citation>
    <scope>NUCLEOTIDE SEQUENCE</scope>
    <source>
        <tissue evidence="4">Leaf</tissue>
    </source>
</reference>
<dbReference type="InterPro" id="IPR011989">
    <property type="entry name" value="ARM-like"/>
</dbReference>
<evidence type="ECO:0000256" key="1">
    <source>
        <dbReference type="ARBA" id="ARBA00006854"/>
    </source>
</evidence>
<accession>A0A2P2LLA8</accession>
<feature type="compositionally biased region" description="Basic residues" evidence="2">
    <location>
        <begin position="608"/>
        <end position="617"/>
    </location>
</feature>
<evidence type="ECO:0000313" key="4">
    <source>
        <dbReference type="EMBL" id="MBX18742.1"/>
    </source>
</evidence>
<feature type="compositionally biased region" description="Polar residues" evidence="2">
    <location>
        <begin position="631"/>
        <end position="644"/>
    </location>
</feature>
<dbReference type="InterPro" id="IPR022771">
    <property type="entry name" value="WAPL_C"/>
</dbReference>
<feature type="domain" description="Wings apart-like protein C-terminal" evidence="3">
    <location>
        <begin position="125"/>
        <end position="767"/>
    </location>
</feature>
<evidence type="ECO:0000256" key="2">
    <source>
        <dbReference type="SAM" id="MobiDB-lite"/>
    </source>
</evidence>
<feature type="compositionally biased region" description="Low complexity" evidence="2">
    <location>
        <begin position="63"/>
        <end position="73"/>
    </location>
</feature>
<dbReference type="Pfam" id="PF07814">
    <property type="entry name" value="WAPL"/>
    <property type="match status" value="1"/>
</dbReference>
<dbReference type="AlphaFoldDB" id="A0A2P2LLA8"/>
<organism evidence="4">
    <name type="scientific">Rhizophora mucronata</name>
    <name type="common">Asiatic mangrove</name>
    <dbReference type="NCBI Taxonomy" id="61149"/>
    <lineage>
        <taxon>Eukaryota</taxon>
        <taxon>Viridiplantae</taxon>
        <taxon>Streptophyta</taxon>
        <taxon>Embryophyta</taxon>
        <taxon>Tracheophyta</taxon>
        <taxon>Spermatophyta</taxon>
        <taxon>Magnoliopsida</taxon>
        <taxon>eudicotyledons</taxon>
        <taxon>Gunneridae</taxon>
        <taxon>Pentapetalae</taxon>
        <taxon>rosids</taxon>
        <taxon>fabids</taxon>
        <taxon>Malpighiales</taxon>
        <taxon>Rhizophoraceae</taxon>
        <taxon>Rhizophora</taxon>
    </lineage>
</organism>
<feature type="region of interest" description="Disordered" evidence="2">
    <location>
        <begin position="602"/>
        <end position="644"/>
    </location>
</feature>
<evidence type="ECO:0000259" key="3">
    <source>
        <dbReference type="Pfam" id="PF07814"/>
    </source>
</evidence>
<sequence>MIVRTYGRRSRGQDGRGGGSIGRTFSDSFDDDFDSDHDHEFRDSFSLSHETPSQETNNTIPFSSQESSSMWSSFDPGPHAFNSDNLSSDGGVSRKSKKPRNGKWERPSTSKSTPRHSKPSIQLTSTLMEAQESGEMMEHVDEVNFALDGLRKGQPVRIRRASLLSLLSICGTAQQRRLLRNQGMAKTINNAVLALSLDDTPSNLAAAAIFYVLTDDGQDNHLLESPTCVRFLIKLLKPVFSTDTENKARSIGNKFLALHKYFDTSQDASKLLDTSSAAIAVKVREILVSCKDMKACGDSSLVDTTELSPKWIALLTMEKACLSKISFEDTSGMISKVGGNFKEKFRELGGLDAVFEVAISCYSVMESWKRHTSPSTQDVKDGKGLESSRLLLKCLKIMENATFLSKENQSHLLAMKGNMGSHGCQLSFTKLIISIIKILSDICLLKCSSLAPMDGKPCGLHDGNDLASDVVLAAENKVDSNEFVHISSSTDCCSGRILSDKSFSVSQKSTAWSSLSASTSKTTTTERNDACQLKKRVHSSTSSSCSERLRNATNGTSVISDELTRKFSLIERPSRMKDATCELLEDSQDPYAFDEDDLKPSKWDLVHGKPKKSRRRNVGVSSRELKDRHQYQQMSQEESSNGVGYQQIASDVGRQCQQKDSCNSNAEECLSLVIDCLLTAVKVLMNLTNDNTIGCQQIAACGGLETMSSLIAAHFPSFSSSLSLSSGMKVETSSSQLDHQTEIHLNDHELDFLVAILGLLVNLVEKDGHNRSRLATASVSLHNLEGLEEESHQDVIPLLCSIFLANQGAGDASGEENVVLWNDEAAVQQGEKEAEKMIVEAYAALLLAFLSTESRSIRDSIAHYLPNHNLASLVPVLERFVAFHLTLNMIPPETHKAVSEVIEACRMP</sequence>
<feature type="region of interest" description="Disordered" evidence="2">
    <location>
        <begin position="1"/>
        <end position="122"/>
    </location>
</feature>
<name>A0A2P2LLA8_RHIMU</name>
<dbReference type="PANTHER" id="PTHR22100">
    <property type="entry name" value="WINGS APART-LIKE PROTEIN HOMOLOG"/>
    <property type="match status" value="1"/>
</dbReference>
<dbReference type="EMBL" id="GGEC01038258">
    <property type="protein sequence ID" value="MBX18742.1"/>
    <property type="molecule type" value="Transcribed_RNA"/>
</dbReference>
<feature type="compositionally biased region" description="Basic residues" evidence="2">
    <location>
        <begin position="1"/>
        <end position="10"/>
    </location>
</feature>
<dbReference type="InterPro" id="IPR039874">
    <property type="entry name" value="WAPL"/>
</dbReference>
<dbReference type="PANTHER" id="PTHR22100:SF13">
    <property type="entry name" value="WINGS APART-LIKE PROTEIN HOMOLOG"/>
    <property type="match status" value="1"/>
</dbReference>
<comment type="similarity">
    <text evidence="1">Belongs to the WAPL family.</text>
</comment>
<feature type="compositionally biased region" description="Polar residues" evidence="2">
    <location>
        <begin position="47"/>
        <end position="62"/>
    </location>
</feature>